<evidence type="ECO:0000313" key="4">
    <source>
        <dbReference type="EMBL" id="APW61313.1"/>
    </source>
</evidence>
<evidence type="ECO:0000313" key="5">
    <source>
        <dbReference type="Proteomes" id="UP000186309"/>
    </source>
</evidence>
<feature type="coiled-coil region" evidence="2">
    <location>
        <begin position="430"/>
        <end position="457"/>
    </location>
</feature>
<dbReference type="PANTHER" id="PTHR30203">
    <property type="entry name" value="OUTER MEMBRANE CATION EFFLUX PROTEIN"/>
    <property type="match status" value="1"/>
</dbReference>
<accession>A0A1U7CR13</accession>
<gene>
    <name evidence="4" type="primary">czcC_3</name>
    <name evidence="4" type="ORF">BSF38_02827</name>
</gene>
<dbReference type="RefSeq" id="WP_076346568.1">
    <property type="nucleotide sequence ID" value="NZ_CP019082.1"/>
</dbReference>
<protein>
    <submittedName>
        <fullName evidence="4">Cobalt-zinc-cadmium resistance protein CzcC</fullName>
    </submittedName>
</protein>
<dbReference type="KEGG" id="pbor:BSF38_02827"/>
<evidence type="ECO:0000256" key="1">
    <source>
        <dbReference type="ARBA" id="ARBA00007613"/>
    </source>
</evidence>
<comment type="similarity">
    <text evidence="1">Belongs to the outer membrane factor (OMF) (TC 1.B.17) family.</text>
</comment>
<dbReference type="PANTHER" id="PTHR30203:SF24">
    <property type="entry name" value="BLR4935 PROTEIN"/>
    <property type="match status" value="1"/>
</dbReference>
<keyword evidence="5" id="KW-1185">Reference proteome</keyword>
<dbReference type="AlphaFoldDB" id="A0A1U7CR13"/>
<feature type="region of interest" description="Disordered" evidence="3">
    <location>
        <begin position="61"/>
        <end position="112"/>
    </location>
</feature>
<dbReference type="OrthoDB" id="9791261at2"/>
<dbReference type="Gene3D" id="1.20.1600.10">
    <property type="entry name" value="Outer membrane efflux proteins (OEP)"/>
    <property type="match status" value="1"/>
</dbReference>
<feature type="coiled-coil region" evidence="2">
    <location>
        <begin position="292"/>
        <end position="319"/>
    </location>
</feature>
<dbReference type="SUPFAM" id="SSF56954">
    <property type="entry name" value="Outer membrane efflux proteins (OEP)"/>
    <property type="match status" value="1"/>
</dbReference>
<organism evidence="4 5">
    <name type="scientific">Paludisphaera borealis</name>
    <dbReference type="NCBI Taxonomy" id="1387353"/>
    <lineage>
        <taxon>Bacteria</taxon>
        <taxon>Pseudomonadati</taxon>
        <taxon>Planctomycetota</taxon>
        <taxon>Planctomycetia</taxon>
        <taxon>Isosphaerales</taxon>
        <taxon>Isosphaeraceae</taxon>
        <taxon>Paludisphaera</taxon>
    </lineage>
</organism>
<dbReference type="InterPro" id="IPR003423">
    <property type="entry name" value="OMP_efflux"/>
</dbReference>
<dbReference type="Pfam" id="PF02321">
    <property type="entry name" value="OEP"/>
    <property type="match status" value="1"/>
</dbReference>
<dbReference type="Proteomes" id="UP000186309">
    <property type="component" value="Chromosome"/>
</dbReference>
<dbReference type="GO" id="GO:0015562">
    <property type="term" value="F:efflux transmembrane transporter activity"/>
    <property type="evidence" value="ECO:0007669"/>
    <property type="project" value="InterPro"/>
</dbReference>
<name>A0A1U7CR13_9BACT</name>
<dbReference type="InterPro" id="IPR010131">
    <property type="entry name" value="MdtP/NodT-like"/>
</dbReference>
<dbReference type="STRING" id="1387353.BSF38_02827"/>
<evidence type="ECO:0000256" key="3">
    <source>
        <dbReference type="SAM" id="MobiDB-lite"/>
    </source>
</evidence>
<reference evidence="5" key="1">
    <citation type="submission" date="2016-12" db="EMBL/GenBank/DDBJ databases">
        <title>Comparative genomics of four Isosphaeraceae planctomycetes: a common pool of plasmids and glycoside hydrolase genes.</title>
        <authorList>
            <person name="Ivanova A."/>
        </authorList>
    </citation>
    <scope>NUCLEOTIDE SEQUENCE [LARGE SCALE GENOMIC DNA]</scope>
    <source>
        <strain evidence="5">PX4</strain>
    </source>
</reference>
<proteinExistence type="inferred from homology"/>
<dbReference type="EMBL" id="CP019082">
    <property type="protein sequence ID" value="APW61313.1"/>
    <property type="molecule type" value="Genomic_DNA"/>
</dbReference>
<keyword evidence="2" id="KW-0175">Coiled coil</keyword>
<evidence type="ECO:0000256" key="2">
    <source>
        <dbReference type="SAM" id="Coils"/>
    </source>
</evidence>
<sequence>MSQRIGIENTWRGRIGPAFLIGAVVVATSATAVRAQGPQVDVDNPPGVSIGRSRLGPALGAAGTSAIQDSSGLGDAPIGGRAGPSVSRAPMSGVNPQRRRAPGEGAPNFKVPSLPEATIPAYGELDLPEGGVHVGAKDGYTLDDTINILIQQNLGLLAMKFEIPMADADILTASLRANPIFYADTQLVPYGRYTRERPGGQTQYDVNITHPLDVNGKRKARTATAQVAKRAIEAQFQDAVRQQIDNLYTVFIDVAAAELTREFSLKYLEGITRLLRVNEDLLEKKQIPEDPVFALRAQLEQAQLQVRETTQAVNRTTRRLSQLLNIPREQATAIRIRDNLRDDRELPSTEDQLIATAMDSRSDLIATRLGLERAKSDVSLAKRERLSDLYLLYQPYTLQDNRPFGLKSPTSWALGLTAPLPIYNRNQGNIARAKINVNQTEVELALLERQVQDEVSDAVHEFELSREAMLESEREILPASRRVRDAAYRRWQGGETNVLAYLDAQRDFNERVRDYRDAIVRHRRAVLDLNTAVGVRLLP</sequence>